<dbReference type="FunFam" id="3.50.7.10:FF:000007">
    <property type="entry name" value="1-phosphatidylinositol 3-phosphate 5-kinase isoform X1"/>
    <property type="match status" value="1"/>
</dbReference>
<feature type="compositionally biased region" description="Polar residues" evidence="11">
    <location>
        <begin position="1799"/>
        <end position="1812"/>
    </location>
</feature>
<feature type="compositionally biased region" description="Polar residues" evidence="11">
    <location>
        <begin position="394"/>
        <end position="419"/>
    </location>
</feature>
<accession>A0AAV5GJX4</accession>
<dbReference type="GO" id="GO:0046854">
    <property type="term" value="P:phosphatidylinositol phosphate biosynthetic process"/>
    <property type="evidence" value="ECO:0007669"/>
    <property type="project" value="TreeGrafter"/>
</dbReference>
<feature type="compositionally biased region" description="Low complexity" evidence="11">
    <location>
        <begin position="97"/>
        <end position="107"/>
    </location>
</feature>
<dbReference type="GO" id="GO:0008270">
    <property type="term" value="F:zinc ion binding"/>
    <property type="evidence" value="ECO:0007669"/>
    <property type="project" value="UniProtKB-KW"/>
</dbReference>
<dbReference type="Gene3D" id="3.30.40.10">
    <property type="entry name" value="Zinc/RING finger domain, C3HC4 (zinc finger)"/>
    <property type="match status" value="1"/>
</dbReference>
<reference evidence="13 14" key="1">
    <citation type="submission" date="2021-12" db="EMBL/GenBank/DDBJ databases">
        <title>High titer production of polyol ester of fatty acids by Rhodotorula paludigena BS15 towards product separation-free biomass refinery.</title>
        <authorList>
            <person name="Mano J."/>
            <person name="Ono H."/>
            <person name="Tanaka T."/>
            <person name="Naito K."/>
            <person name="Sushida H."/>
            <person name="Ike M."/>
            <person name="Tokuyasu K."/>
            <person name="Kitaoka M."/>
        </authorList>
    </citation>
    <scope>NUCLEOTIDE SEQUENCE [LARGE SCALE GENOMIC DNA]</scope>
    <source>
        <strain evidence="13 14">BS15</strain>
    </source>
</reference>
<feature type="compositionally biased region" description="Low complexity" evidence="11">
    <location>
        <begin position="496"/>
        <end position="507"/>
    </location>
</feature>
<keyword evidence="14" id="KW-1185">Reference proteome</keyword>
<dbReference type="InterPro" id="IPR002498">
    <property type="entry name" value="PInositol-4-P-4/5-kinase_core"/>
</dbReference>
<dbReference type="EMBL" id="BQKY01000005">
    <property type="protein sequence ID" value="GJN89682.1"/>
    <property type="molecule type" value="Genomic_DNA"/>
</dbReference>
<evidence type="ECO:0000256" key="2">
    <source>
        <dbReference type="ARBA" id="ARBA00022679"/>
    </source>
</evidence>
<feature type="compositionally biased region" description="Low complexity" evidence="11">
    <location>
        <begin position="1530"/>
        <end position="1543"/>
    </location>
</feature>
<dbReference type="InterPro" id="IPR000306">
    <property type="entry name" value="Znf_FYVE"/>
</dbReference>
<keyword evidence="10" id="KW-0175">Coiled coil</keyword>
<keyword evidence="3" id="KW-0479">Metal-binding</keyword>
<evidence type="ECO:0000256" key="7">
    <source>
        <dbReference type="ARBA" id="ARBA00022833"/>
    </source>
</evidence>
<evidence type="ECO:0000256" key="3">
    <source>
        <dbReference type="ARBA" id="ARBA00022723"/>
    </source>
</evidence>
<evidence type="ECO:0000256" key="4">
    <source>
        <dbReference type="ARBA" id="ARBA00022741"/>
    </source>
</evidence>
<dbReference type="SUPFAM" id="SSF52029">
    <property type="entry name" value="GroEL apical domain-like"/>
    <property type="match status" value="1"/>
</dbReference>
<keyword evidence="7" id="KW-0862">Zinc</keyword>
<feature type="region of interest" description="Disordered" evidence="11">
    <location>
        <begin position="215"/>
        <end position="248"/>
    </location>
</feature>
<dbReference type="Pfam" id="PF01504">
    <property type="entry name" value="PIP5K"/>
    <property type="match status" value="1"/>
</dbReference>
<organism evidence="13 14">
    <name type="scientific">Rhodotorula paludigena</name>
    <dbReference type="NCBI Taxonomy" id="86838"/>
    <lineage>
        <taxon>Eukaryota</taxon>
        <taxon>Fungi</taxon>
        <taxon>Dikarya</taxon>
        <taxon>Basidiomycota</taxon>
        <taxon>Pucciniomycotina</taxon>
        <taxon>Microbotryomycetes</taxon>
        <taxon>Sporidiobolales</taxon>
        <taxon>Sporidiobolaceae</taxon>
        <taxon>Rhodotorula</taxon>
    </lineage>
</organism>
<feature type="compositionally biased region" description="Polar residues" evidence="11">
    <location>
        <begin position="1608"/>
        <end position="1618"/>
    </location>
</feature>
<feature type="compositionally biased region" description="Basic and acidic residues" evidence="11">
    <location>
        <begin position="1464"/>
        <end position="1476"/>
    </location>
</feature>
<dbReference type="PROSITE" id="PS51455">
    <property type="entry name" value="PIPK"/>
    <property type="match status" value="1"/>
</dbReference>
<dbReference type="Gene3D" id="3.50.7.10">
    <property type="entry name" value="GroEL"/>
    <property type="match status" value="1"/>
</dbReference>
<evidence type="ECO:0000313" key="14">
    <source>
        <dbReference type="Proteomes" id="UP001342314"/>
    </source>
</evidence>
<feature type="compositionally biased region" description="Low complexity" evidence="11">
    <location>
        <begin position="566"/>
        <end position="579"/>
    </location>
</feature>
<evidence type="ECO:0000256" key="6">
    <source>
        <dbReference type="ARBA" id="ARBA00022777"/>
    </source>
</evidence>
<dbReference type="GO" id="GO:0005524">
    <property type="term" value="F:ATP binding"/>
    <property type="evidence" value="ECO:0007669"/>
    <property type="project" value="UniProtKB-UniRule"/>
</dbReference>
<dbReference type="CDD" id="cd17300">
    <property type="entry name" value="PIPKc_PIKfyve"/>
    <property type="match status" value="1"/>
</dbReference>
<feature type="compositionally biased region" description="Polar residues" evidence="11">
    <location>
        <begin position="1821"/>
        <end position="1839"/>
    </location>
</feature>
<feature type="region of interest" description="Disordered" evidence="11">
    <location>
        <begin position="1513"/>
        <end position="1842"/>
    </location>
</feature>
<dbReference type="EC" id="2.7.1.150" evidence="1"/>
<name>A0AAV5GJX4_9BASI</name>
<keyword evidence="2 9" id="KW-0808">Transferase</keyword>
<dbReference type="Pfam" id="PF00118">
    <property type="entry name" value="Cpn60_TCP1"/>
    <property type="match status" value="1"/>
</dbReference>
<dbReference type="GO" id="GO:0000329">
    <property type="term" value="C:fungal-type vacuole membrane"/>
    <property type="evidence" value="ECO:0007669"/>
    <property type="project" value="TreeGrafter"/>
</dbReference>
<protein>
    <recommendedName>
        <fullName evidence="1">1-phosphatidylinositol-3-phosphate 5-kinase</fullName>
        <ecNumber evidence="1">2.7.1.150</ecNumber>
    </recommendedName>
</protein>
<dbReference type="InterPro" id="IPR013083">
    <property type="entry name" value="Znf_RING/FYVE/PHD"/>
</dbReference>
<feature type="region of interest" description="Disordered" evidence="11">
    <location>
        <begin position="1"/>
        <end position="186"/>
    </location>
</feature>
<feature type="compositionally biased region" description="Polar residues" evidence="11">
    <location>
        <begin position="1714"/>
        <end position="1728"/>
    </location>
</feature>
<dbReference type="SUPFAM" id="SSF57903">
    <property type="entry name" value="FYVE/PHD zinc finger"/>
    <property type="match status" value="1"/>
</dbReference>
<proteinExistence type="predicted"/>
<dbReference type="PANTHER" id="PTHR45748:SF7">
    <property type="entry name" value="1-PHOSPHATIDYLINOSITOL 3-PHOSPHATE 5-KINASE-RELATED"/>
    <property type="match status" value="1"/>
</dbReference>
<feature type="domain" description="PIPK" evidence="12">
    <location>
        <begin position="2084"/>
        <end position="2387"/>
    </location>
</feature>
<evidence type="ECO:0000256" key="5">
    <source>
        <dbReference type="ARBA" id="ARBA00022771"/>
    </source>
</evidence>
<feature type="compositionally biased region" description="Acidic residues" evidence="11">
    <location>
        <begin position="524"/>
        <end position="536"/>
    </location>
</feature>
<feature type="region of interest" description="Disordered" evidence="11">
    <location>
        <begin position="373"/>
        <end position="510"/>
    </location>
</feature>
<evidence type="ECO:0000256" key="9">
    <source>
        <dbReference type="PROSITE-ProRule" id="PRU00781"/>
    </source>
</evidence>
<dbReference type="Proteomes" id="UP001342314">
    <property type="component" value="Unassembled WGS sequence"/>
</dbReference>
<feature type="region of interest" description="Disordered" evidence="11">
    <location>
        <begin position="1441"/>
        <end position="1481"/>
    </location>
</feature>
<feature type="compositionally biased region" description="Pro residues" evidence="11">
    <location>
        <begin position="2422"/>
        <end position="2435"/>
    </location>
</feature>
<feature type="compositionally biased region" description="Acidic residues" evidence="11">
    <location>
        <begin position="1907"/>
        <end position="1925"/>
    </location>
</feature>
<dbReference type="InterPro" id="IPR027484">
    <property type="entry name" value="PInositol-4-P-5-kinase_N"/>
</dbReference>
<dbReference type="SUPFAM" id="SSF56104">
    <property type="entry name" value="SAICAR synthase-like"/>
    <property type="match status" value="1"/>
</dbReference>
<keyword evidence="8 9" id="KW-0067">ATP-binding</keyword>
<dbReference type="InterPro" id="IPR027483">
    <property type="entry name" value="PInositol-4-P-4/5-kinase_C_sf"/>
</dbReference>
<dbReference type="SMART" id="SM00330">
    <property type="entry name" value="PIPKc"/>
    <property type="match status" value="1"/>
</dbReference>
<dbReference type="GO" id="GO:0010008">
    <property type="term" value="C:endosome membrane"/>
    <property type="evidence" value="ECO:0007669"/>
    <property type="project" value="TreeGrafter"/>
</dbReference>
<gene>
    <name evidence="13" type="ORF">Rhopal_002669-T1</name>
</gene>
<dbReference type="InterPro" id="IPR044769">
    <property type="entry name" value="PIKfyve_PIPKc"/>
</dbReference>
<feature type="compositionally biased region" description="Polar residues" evidence="11">
    <location>
        <begin position="1781"/>
        <end position="1790"/>
    </location>
</feature>
<dbReference type="Gene3D" id="3.30.810.10">
    <property type="entry name" value="2-Layer Sandwich"/>
    <property type="match status" value="1"/>
</dbReference>
<keyword evidence="6 9" id="KW-0418">Kinase</keyword>
<evidence type="ECO:0000259" key="12">
    <source>
        <dbReference type="PROSITE" id="PS51455"/>
    </source>
</evidence>
<evidence type="ECO:0000256" key="11">
    <source>
        <dbReference type="SAM" id="MobiDB-lite"/>
    </source>
</evidence>
<feature type="region of interest" description="Disordered" evidence="11">
    <location>
        <begin position="566"/>
        <end position="592"/>
    </location>
</feature>
<comment type="caution">
    <text evidence="13">The sequence shown here is derived from an EMBL/GenBank/DDBJ whole genome shotgun (WGS) entry which is preliminary data.</text>
</comment>
<feature type="coiled-coil region" evidence="10">
    <location>
        <begin position="996"/>
        <end position="1023"/>
    </location>
</feature>
<dbReference type="Gene3D" id="3.30.800.10">
    <property type="entry name" value="Phosphatidylinositol Phosphate Kinase II Beta"/>
    <property type="match status" value="1"/>
</dbReference>
<feature type="region of interest" description="Disordered" evidence="11">
    <location>
        <begin position="2401"/>
        <end position="2439"/>
    </location>
</feature>
<feature type="region of interest" description="Disordered" evidence="11">
    <location>
        <begin position="523"/>
        <end position="543"/>
    </location>
</feature>
<feature type="region of interest" description="Disordered" evidence="11">
    <location>
        <begin position="1889"/>
        <end position="1930"/>
    </location>
</feature>
<evidence type="ECO:0000256" key="10">
    <source>
        <dbReference type="SAM" id="Coils"/>
    </source>
</evidence>
<dbReference type="GO" id="GO:0000285">
    <property type="term" value="F:1-phosphatidylinositol-3-phosphate 5-kinase activity"/>
    <property type="evidence" value="ECO:0007669"/>
    <property type="project" value="UniProtKB-EC"/>
</dbReference>
<feature type="region of interest" description="Disordered" evidence="11">
    <location>
        <begin position="1964"/>
        <end position="2006"/>
    </location>
</feature>
<keyword evidence="5" id="KW-0863">Zinc-finger</keyword>
<feature type="compositionally biased region" description="Low complexity" evidence="11">
    <location>
        <begin position="1729"/>
        <end position="1757"/>
    </location>
</feature>
<feature type="compositionally biased region" description="Gly residues" evidence="11">
    <location>
        <begin position="486"/>
        <end position="495"/>
    </location>
</feature>
<dbReference type="InterPro" id="IPR002423">
    <property type="entry name" value="Cpn60/GroEL/TCP-1"/>
</dbReference>
<feature type="compositionally biased region" description="Low complexity" evidence="11">
    <location>
        <begin position="469"/>
        <end position="484"/>
    </location>
</feature>
<keyword evidence="4 9" id="KW-0547">Nucleotide-binding</keyword>
<evidence type="ECO:0000256" key="1">
    <source>
        <dbReference type="ARBA" id="ARBA00012009"/>
    </source>
</evidence>
<evidence type="ECO:0000313" key="13">
    <source>
        <dbReference type="EMBL" id="GJN89682.1"/>
    </source>
</evidence>
<dbReference type="InterPro" id="IPR011011">
    <property type="entry name" value="Znf_FYVE_PHD"/>
</dbReference>
<dbReference type="PANTHER" id="PTHR45748">
    <property type="entry name" value="1-PHOSPHATIDYLINOSITOL 3-PHOSPHATE 5-KINASE-RELATED"/>
    <property type="match status" value="1"/>
</dbReference>
<dbReference type="InterPro" id="IPR027409">
    <property type="entry name" value="GroEL-like_apical_dom_sf"/>
</dbReference>
<dbReference type="FunFam" id="3.30.810.10:FF:000001">
    <property type="entry name" value="1-phosphatidylinositol 3-phosphate 5-kinase FAB1"/>
    <property type="match status" value="1"/>
</dbReference>
<sequence length="2448" mass="266116">MSASLPAADTYESFPFVPPSESPHEPAEAETGPLARLRRFLVGGAGSSQSAQPGAGPSAAPPAGSAGPRDPSPLSDARFSSAKQALESALGGGGAGALSALPPGSSARRGRSRDPSSSRTGADASRDGTGSPGGAGRRRGGAHSSRPGDGQAADEHAQQAGHPTLPNGQRFVRPLRLSGAPPSVRVSLQNAETSGILSSSVGAAAGSDYRFPLAGDAIAPPHDSPTLSEGFPGATPWPTGSSDAGAEPRKRRLSITKLASFSGFSRPRVQSSAADDDARSVWSVGTGHKATPTAYEMMRRLRGEGLSKTYWIKDESAKDCFQCQAVFTTFRRKHHSHTASYSASNILPRFGQLERVRVCDGCFPTALKHESSRTSLDDSASLHRYRPAGHDVPSTPSQSRFIRPTSLYQRHSRLSTSASLPDIDDDRLSRASSRPQSPIFEEGERDPPELPSRPHSPKSSIMHKQQLEAAQAAAKSASAASATSPGMGGVSGGDGDVASESASAVAGLQSPALSAAAPFRRELGDEEHETADEGDEDERHGKNASGVVVQGLGLDLDGNEDHIGASEAQQQGSSPASAARLHAGDSPFPRKLDRANSRVSGLLVPSLPLEPFDPNGINPDVYHEDAFRAIEAPDIPLSPAALAHIRRMIRQSLEREGVPQPEAWEPELERLLFDVADRLSTLEDTDVGNFEVHEHVRVKRIPGGRPRDSEFVNGVVFTKNLMQKKMPRQLSNPKIMLVSFPLDFQRADGKYLDLDTVLRQEKEHLQNVVARIQNHFPQIVLVERNVSSRALEYLLERDVAVARNVKHEALVAVSRSFGAEIIESANALLDNKVGRCTRFRVQTFVHPLIPGKRKTFLRFEGGDKQTGCTVLLRGGAMDTLTKVKRIVNMLVLVVYSAKLEGYLLHDQRIEVLPTPPLATADVHLSPIPPPVITVEEQSGDNEKASADDSIATEKHPLVVDATTSQRISHTLEPYQATALSGSALVHYPPPYPLARMAEEDLRIRDLRQQRDLEEAQRILAEETASRAVSISAGSSQISLDELGSEASFGSVDALPSPLGSVTSEAAFPLPARERDFLQKPEDLARQTKFVEAEEEHAQHLVAWEAYHKAHVDSFDPRDFQQLFVLESLVQVNQAGEPVRLCRPPEVHSISFYREGDTTIGQYLKNADSALRSNEPCPSPSCHEPLHKHQRIFVHGAHVLRVEWESWSNDVLDESIGMSAECRHAGCRCAGRLTRASIETTRLSLGKFLELSFYPSARIACADDSCGHDGQLEHVRYWHFSGIRVAIRMDRIDLRDIVPPPRNVRVKPDRQLELRNAEYEQVLRRSEAFFASVQARVAAFKYDCIPVDRVEECKTALGDFATRCENDRKAISRLLRATYERAHESNGTEMTVVRRALQEKSHAFDADWAAFVKRVMPADLPDMRRASASQLKRIFPDAGIALSPTSSRSASGMLPPALEEDEHGEDGVQHTAERQGNDDGLPTVAEDEAQIVRDADIQIEPQDDHALDPLAASTSTVVPGAPSTVRPPPLSRSATISSQRSSFDSDLDSDSTVCADGEPTTVVPRTSSPFIKRRGQLQAPADETSAAESEREPPIWQRRKAGQVASLVSAFNANGTAPSLSRHGTYKPKQPSDSPARPGLRRSQTDKTPSTSKIRPRPGTVLSDNDGSYARNVGVSHLADKPSWTAAPRPSRIPSRKPVKSHSGDQPAGPLSDGPATSTAFSASLGLSVSPTATRPSSRASSRAPSSRAPSRPVSPTAMRSRGLLAGRPGADGPAIRPPLKTASSSRSTIKAKSRETGAASESSDVGGTSQKVSRGLGVTRSPASSASKVATRRVVSTGTGRHVTNMRRHWDGLAQAAEKRQAMRKRARPIITSQPTVQIFENIRDAILEDSDDDGVDSSSSSGESGGADDEFDDEQEPPEREDDGNVVVRSSPGKATVLHKPESDQQLGSAPLIVSSMADALARSNNGSQAPPHERHLDPLDTQLGAIEPSDSDFPSVPASPVMPDSFTFPRMSEGESSGAERRSIFNAFSSLWNYRNGDFSPLAYPTLATEHVYADNPVLLRDDEPTSIIAHALSSRKYFQAFENANLPRIRRGLSGAADEVIDEKVHFATQHHSDISQTIEDILRASTQRSFKLGDVELGDISARCTVFWVEQFEALRRQCGCDKQFIESLSRCMKWDAVGGKSKVDFMKTLDDRFIVKQLSRPEMEVFARFAPAYFQYMADALFQGRPTVLAKVFGIYRISLGKHYRNVDFLVMENLFYGRQLRQIFDLKGSTRNRRAEENNPNPLYVREESKQFIKQAIYNDSQFLSDLNVMDYSLVVGVDAVRAELVVGIVDYIRTFTWDKRIESWVKETTFLGGTSKAGGPTVITPKQYRQRFREAIDGYLLLCPTPWLDPKSLLPVPEPPAKPDAPFESGTEANPPVPASSHPAPPPSDTSSFIAASLATM</sequence>
<feature type="compositionally biased region" description="Low complexity" evidence="11">
    <location>
        <begin position="47"/>
        <end position="68"/>
    </location>
</feature>
<dbReference type="Pfam" id="PF01363">
    <property type="entry name" value="FYVE"/>
    <property type="match status" value="1"/>
</dbReference>
<dbReference type="SMART" id="SM00064">
    <property type="entry name" value="FYVE"/>
    <property type="match status" value="1"/>
</dbReference>
<evidence type="ECO:0000256" key="8">
    <source>
        <dbReference type="ARBA" id="ARBA00022840"/>
    </source>
</evidence>